<name>A0A6J4H2A7_9SPHI</name>
<dbReference type="EMBL" id="CADCTQ010000005">
    <property type="protein sequence ID" value="CAA9212946.1"/>
    <property type="molecule type" value="Genomic_DNA"/>
</dbReference>
<organism evidence="2">
    <name type="scientific">uncultured Cytophagales bacterium</name>
    <dbReference type="NCBI Taxonomy" id="158755"/>
    <lineage>
        <taxon>Bacteria</taxon>
        <taxon>Pseudomonadati</taxon>
        <taxon>Bacteroidota</taxon>
        <taxon>Sphingobacteriia</taxon>
        <taxon>Sphingobacteriales</taxon>
        <taxon>environmental samples</taxon>
    </lineage>
</organism>
<reference evidence="2" key="1">
    <citation type="submission" date="2020-02" db="EMBL/GenBank/DDBJ databases">
        <authorList>
            <person name="Meier V. D."/>
        </authorList>
    </citation>
    <scope>NUCLEOTIDE SEQUENCE</scope>
    <source>
        <strain evidence="2">AVDCRST_MAG56</strain>
    </source>
</reference>
<protein>
    <recommendedName>
        <fullName evidence="3">DUF3995 domain-containing protein</fullName>
    </recommendedName>
</protein>
<evidence type="ECO:0008006" key="3">
    <source>
        <dbReference type="Google" id="ProtNLM"/>
    </source>
</evidence>
<evidence type="ECO:0000313" key="2">
    <source>
        <dbReference type="EMBL" id="CAA9212946.1"/>
    </source>
</evidence>
<proteinExistence type="predicted"/>
<accession>A0A6J4H2A7</accession>
<gene>
    <name evidence="2" type="ORF">AVDCRST_MAG56-8</name>
</gene>
<feature type="transmembrane region" description="Helical" evidence="1">
    <location>
        <begin position="52"/>
        <end position="75"/>
    </location>
</feature>
<dbReference type="AlphaFoldDB" id="A0A6J4H2A7"/>
<dbReference type="Pfam" id="PF13160">
    <property type="entry name" value="DUF3995"/>
    <property type="match status" value="1"/>
</dbReference>
<dbReference type="InterPro" id="IPR025058">
    <property type="entry name" value="DUF3995"/>
</dbReference>
<evidence type="ECO:0000256" key="1">
    <source>
        <dbReference type="SAM" id="Phobius"/>
    </source>
</evidence>
<feature type="transmembrane region" description="Helical" evidence="1">
    <location>
        <begin position="6"/>
        <end position="25"/>
    </location>
</feature>
<keyword evidence="1" id="KW-0812">Transmembrane</keyword>
<feature type="transmembrane region" description="Helical" evidence="1">
    <location>
        <begin position="120"/>
        <end position="140"/>
    </location>
</feature>
<sequence length="141" mass="15164">MITLTGVLLALMLLALSALHLYWAAGGRRGFDAALPRNEAGKRVLNPGKTDCVVVAAGLFLFAGCYLIRVGVISVGLPAGLASYGVWAISAIFALRALGDFRYVGFSKRIRNTDFARRDTRYYAPLCVLLALGGVLIELMQ</sequence>
<feature type="transmembrane region" description="Helical" evidence="1">
    <location>
        <begin position="81"/>
        <end position="99"/>
    </location>
</feature>
<keyword evidence="1" id="KW-1133">Transmembrane helix</keyword>
<keyword evidence="1" id="KW-0472">Membrane</keyword>